<dbReference type="InterPro" id="IPR036291">
    <property type="entry name" value="NAD(P)-bd_dom_sf"/>
</dbReference>
<dbReference type="AlphaFoldDB" id="A0A0C9SWU4"/>
<keyword evidence="5" id="KW-1185">Reference proteome</keyword>
<dbReference type="Gene3D" id="3.40.50.720">
    <property type="entry name" value="NAD(P)-binding Rossmann-like Domain"/>
    <property type="match status" value="1"/>
</dbReference>
<dbReference type="InterPro" id="IPR008030">
    <property type="entry name" value="NmrA-like"/>
</dbReference>
<reference evidence="4 5" key="1">
    <citation type="submission" date="2014-06" db="EMBL/GenBank/DDBJ databases">
        <title>Evolutionary Origins and Diversification of the Mycorrhizal Mutualists.</title>
        <authorList>
            <consortium name="DOE Joint Genome Institute"/>
            <consortium name="Mycorrhizal Genomics Consortium"/>
            <person name="Kohler A."/>
            <person name="Kuo A."/>
            <person name="Nagy L.G."/>
            <person name="Floudas D."/>
            <person name="Copeland A."/>
            <person name="Barry K.W."/>
            <person name="Cichocki N."/>
            <person name="Veneault-Fourrey C."/>
            <person name="LaButti K."/>
            <person name="Lindquist E.A."/>
            <person name="Lipzen A."/>
            <person name="Lundell T."/>
            <person name="Morin E."/>
            <person name="Murat C."/>
            <person name="Riley R."/>
            <person name="Ohm R."/>
            <person name="Sun H."/>
            <person name="Tunlid A."/>
            <person name="Henrissat B."/>
            <person name="Grigoriev I.V."/>
            <person name="Hibbett D.S."/>
            <person name="Martin F."/>
        </authorList>
    </citation>
    <scope>NUCLEOTIDE SEQUENCE [LARGE SCALE GENOMIC DNA]</scope>
    <source>
        <strain evidence="4 5">FD-325 SS-3</strain>
    </source>
</reference>
<evidence type="ECO:0000256" key="1">
    <source>
        <dbReference type="ARBA" id="ARBA00006328"/>
    </source>
</evidence>
<dbReference type="Pfam" id="PF05368">
    <property type="entry name" value="NmrA"/>
    <property type="match status" value="1"/>
</dbReference>
<dbReference type="Gene3D" id="3.90.25.10">
    <property type="entry name" value="UDP-galactose 4-epimerase, domain 1"/>
    <property type="match status" value="1"/>
</dbReference>
<dbReference type="SUPFAM" id="SSF51735">
    <property type="entry name" value="NAD(P)-binding Rossmann-fold domains"/>
    <property type="match status" value="1"/>
</dbReference>
<comment type="similarity">
    <text evidence="1">Belongs to the NmrA-type oxidoreductase family.</text>
</comment>
<dbReference type="OrthoDB" id="300709at2759"/>
<organism evidence="4 5">
    <name type="scientific">Plicaturopsis crispa FD-325 SS-3</name>
    <dbReference type="NCBI Taxonomy" id="944288"/>
    <lineage>
        <taxon>Eukaryota</taxon>
        <taxon>Fungi</taxon>
        <taxon>Dikarya</taxon>
        <taxon>Basidiomycota</taxon>
        <taxon>Agaricomycotina</taxon>
        <taxon>Agaricomycetes</taxon>
        <taxon>Agaricomycetidae</taxon>
        <taxon>Amylocorticiales</taxon>
        <taxon>Amylocorticiaceae</taxon>
        <taxon>Plicatura</taxon>
        <taxon>Plicaturopsis crispa</taxon>
    </lineage>
</organism>
<dbReference type="EMBL" id="KN832573">
    <property type="protein sequence ID" value="KII83940.1"/>
    <property type="molecule type" value="Genomic_DNA"/>
</dbReference>
<dbReference type="PANTHER" id="PTHR42748">
    <property type="entry name" value="NITROGEN METABOLITE REPRESSION PROTEIN NMRA FAMILY MEMBER"/>
    <property type="match status" value="1"/>
</dbReference>
<proteinExistence type="inferred from homology"/>
<evidence type="ECO:0000259" key="3">
    <source>
        <dbReference type="Pfam" id="PF05368"/>
    </source>
</evidence>
<keyword evidence="2" id="KW-0521">NADP</keyword>
<evidence type="ECO:0000313" key="5">
    <source>
        <dbReference type="Proteomes" id="UP000053263"/>
    </source>
</evidence>
<accession>A0A0C9SWU4</accession>
<dbReference type="HOGENOM" id="CLU_007383_8_0_1"/>
<feature type="domain" description="NmrA-like" evidence="3">
    <location>
        <begin position="5"/>
        <end position="263"/>
    </location>
</feature>
<dbReference type="InterPro" id="IPR051164">
    <property type="entry name" value="NmrA-like_oxidored"/>
</dbReference>
<dbReference type="GO" id="GO:0005634">
    <property type="term" value="C:nucleus"/>
    <property type="evidence" value="ECO:0007669"/>
    <property type="project" value="TreeGrafter"/>
</dbReference>
<gene>
    <name evidence="4" type="ORF">PLICRDRAFT_179975</name>
</gene>
<sequence>MTAPKKLILVIGATGAQGSHVVDSLLQLAANGSPSPYTVRAFTRNAKGKRAEGLAAKGAELYEGSFMDFATVLAALDGVYGVFACTDGFTVGDAKETYAGMRIFEMAKHAARQKGVLKHFIWSSTPYSTALGGYDPMYNAAHNDSKARVTAWLKSQPSEEHGLAWTSLSMGIYMDMLKLYMIGPMNVRADGTRVFANPLNEGPIAVIALEDLGFWVRYSLDNRALSSGKDFQIASDWVSYHTLPEIFTRATGLPAIYKPLSIDEWFSYFTNHDKPLANERAELDGPGDVSWVQNFTCWWHWWRDSSKLWPVDMEWIRSVHPGSLTVEAFFRKEVENGWKGRLDPSVLKNAEDGKGANANWAKMAKL</sequence>
<evidence type="ECO:0000313" key="4">
    <source>
        <dbReference type="EMBL" id="KII83940.1"/>
    </source>
</evidence>
<dbReference type="PANTHER" id="PTHR42748:SF14">
    <property type="entry name" value="SNOAL-LIKE DOMAIN-CONTAINING PROTEIN"/>
    <property type="match status" value="1"/>
</dbReference>
<protein>
    <recommendedName>
        <fullName evidence="3">NmrA-like domain-containing protein</fullName>
    </recommendedName>
</protein>
<dbReference type="Proteomes" id="UP000053263">
    <property type="component" value="Unassembled WGS sequence"/>
</dbReference>
<evidence type="ECO:0000256" key="2">
    <source>
        <dbReference type="ARBA" id="ARBA00022857"/>
    </source>
</evidence>
<name>A0A0C9SWU4_PLICR</name>